<feature type="region of interest" description="Disordered" evidence="1">
    <location>
        <begin position="151"/>
        <end position="170"/>
    </location>
</feature>
<dbReference type="Proteomes" id="UP000758603">
    <property type="component" value="Unassembled WGS sequence"/>
</dbReference>
<feature type="region of interest" description="Disordered" evidence="1">
    <location>
        <begin position="234"/>
        <end position="354"/>
    </location>
</feature>
<dbReference type="EMBL" id="JAGPXC010000002">
    <property type="protein sequence ID" value="KAH6656730.1"/>
    <property type="molecule type" value="Genomic_DNA"/>
</dbReference>
<dbReference type="AlphaFoldDB" id="A0A9P8URJ4"/>
<feature type="region of interest" description="Disordered" evidence="1">
    <location>
        <begin position="1"/>
        <end position="121"/>
    </location>
</feature>
<name>A0A9P8URJ4_9PEZI</name>
<feature type="compositionally biased region" description="Pro residues" evidence="1">
    <location>
        <begin position="296"/>
        <end position="308"/>
    </location>
</feature>
<proteinExistence type="predicted"/>
<feature type="region of interest" description="Disordered" evidence="1">
    <location>
        <begin position="402"/>
        <end position="473"/>
    </location>
</feature>
<evidence type="ECO:0000313" key="3">
    <source>
        <dbReference type="Proteomes" id="UP000758603"/>
    </source>
</evidence>
<reference evidence="2" key="1">
    <citation type="journal article" date="2021" name="Nat. Commun.">
        <title>Genetic determinants of endophytism in the Arabidopsis root mycobiome.</title>
        <authorList>
            <person name="Mesny F."/>
            <person name="Miyauchi S."/>
            <person name="Thiergart T."/>
            <person name="Pickel B."/>
            <person name="Atanasova L."/>
            <person name="Karlsson M."/>
            <person name="Huettel B."/>
            <person name="Barry K.W."/>
            <person name="Haridas S."/>
            <person name="Chen C."/>
            <person name="Bauer D."/>
            <person name="Andreopoulos W."/>
            <person name="Pangilinan J."/>
            <person name="LaButti K."/>
            <person name="Riley R."/>
            <person name="Lipzen A."/>
            <person name="Clum A."/>
            <person name="Drula E."/>
            <person name="Henrissat B."/>
            <person name="Kohler A."/>
            <person name="Grigoriev I.V."/>
            <person name="Martin F.M."/>
            <person name="Hacquard S."/>
        </authorList>
    </citation>
    <scope>NUCLEOTIDE SEQUENCE</scope>
    <source>
        <strain evidence="2">MPI-SDFR-AT-0073</strain>
    </source>
</reference>
<feature type="compositionally biased region" description="Polar residues" evidence="1">
    <location>
        <begin position="17"/>
        <end position="26"/>
    </location>
</feature>
<evidence type="ECO:0000313" key="2">
    <source>
        <dbReference type="EMBL" id="KAH6656730.1"/>
    </source>
</evidence>
<evidence type="ECO:0000256" key="1">
    <source>
        <dbReference type="SAM" id="MobiDB-lite"/>
    </source>
</evidence>
<feature type="compositionally biased region" description="Polar residues" evidence="1">
    <location>
        <begin position="456"/>
        <end position="467"/>
    </location>
</feature>
<keyword evidence="3" id="KW-1185">Reference proteome</keyword>
<feature type="region of interest" description="Disordered" evidence="1">
    <location>
        <begin position="522"/>
        <end position="551"/>
    </location>
</feature>
<accession>A0A9P8URJ4</accession>
<protein>
    <submittedName>
        <fullName evidence="2">Uncharacterized protein</fullName>
    </submittedName>
</protein>
<gene>
    <name evidence="2" type="ORF">BKA67DRAFT_166188</name>
</gene>
<dbReference type="OrthoDB" id="5226996at2759"/>
<organism evidence="2 3">
    <name type="scientific">Truncatella angustata</name>
    <dbReference type="NCBI Taxonomy" id="152316"/>
    <lineage>
        <taxon>Eukaryota</taxon>
        <taxon>Fungi</taxon>
        <taxon>Dikarya</taxon>
        <taxon>Ascomycota</taxon>
        <taxon>Pezizomycotina</taxon>
        <taxon>Sordariomycetes</taxon>
        <taxon>Xylariomycetidae</taxon>
        <taxon>Amphisphaeriales</taxon>
        <taxon>Sporocadaceae</taxon>
        <taxon>Truncatella</taxon>
    </lineage>
</organism>
<feature type="compositionally biased region" description="Polar residues" evidence="1">
    <location>
        <begin position="344"/>
        <end position="354"/>
    </location>
</feature>
<comment type="caution">
    <text evidence="2">The sequence shown here is derived from an EMBL/GenBank/DDBJ whole genome shotgun (WGS) entry which is preliminary data.</text>
</comment>
<dbReference type="GeneID" id="70124083"/>
<dbReference type="RefSeq" id="XP_045960964.1">
    <property type="nucleotide sequence ID" value="XM_046095190.1"/>
</dbReference>
<feature type="compositionally biased region" description="Basic and acidic residues" evidence="1">
    <location>
        <begin position="98"/>
        <end position="112"/>
    </location>
</feature>
<sequence>MTADGPQPLRSSDDNVRQASRFQEGSMNDRASAAPPVQFLGPEEAAEFERQFYQTHAAPDERNQQAAKRNRSVSTRRDRPLSAQAPVQNLPHATTARHASEEQEQATHKSEEAQSVPTQRRPGFLGRVREAIFGKPNASKPDLGRVQSEMDKRTSLQQPPRHLHSHHQARPIPIPIQGGGMHTKSHSEACVPQLPASFHSSGFNMNDRPSREEIMASYNQLMATGFFKAHAIQSTRQPAPGTSVPNMRQRAGPTLPTIPSPDYDRPSLDQAPKRPSFTLIPASPSPSPRRMDFSSPPVPSSLPPPPPIFSTTHQVKPKPSWESFRKGLRGRKRARADCSDDNASESASMVSQQLPYSSTSTQIATQVTGIGRRVSKKLRKMPSALASQLQAKSDGLIRMVPAGADSAEMRSATRRSLSPGRPGSSGGRTLRKRGDRARPPVALNNYPHLDPARTARAQQSHSVQPSDNWEPMDVDGGISSDRVSLDSVRQEHVSYLLSDGVLGVPSEPLGVMPDMNRSFPPVPQASKHRYKHGGMSADENSSAQLWIGQAL</sequence>